<name>A0A4D6KHH6_9EURY</name>
<keyword evidence="2" id="KW-0812">Transmembrane</keyword>
<feature type="transmembrane region" description="Helical" evidence="2">
    <location>
        <begin position="191"/>
        <end position="210"/>
    </location>
</feature>
<dbReference type="EMBL" id="CP039375">
    <property type="protein sequence ID" value="QCD67137.1"/>
    <property type="molecule type" value="Genomic_DNA"/>
</dbReference>
<reference evidence="3 4" key="2">
    <citation type="submission" date="2019-04" db="EMBL/GenBank/DDBJ databases">
        <authorList>
            <person name="Yang S."/>
            <person name="Wei W."/>
        </authorList>
    </citation>
    <scope>NUCLEOTIDE SEQUENCE [LARGE SCALE GENOMIC DNA]</scope>
    <source>
        <strain evidence="4">ZP60</strain>
    </source>
</reference>
<keyword evidence="2" id="KW-1133">Transmembrane helix</keyword>
<dbReference type="Proteomes" id="UP000297053">
    <property type="component" value="Chromosome"/>
</dbReference>
<accession>A0A4D6KHH6</accession>
<keyword evidence="3" id="KW-0378">Hydrolase</keyword>
<dbReference type="OMA" id="YGVRVAW"/>
<protein>
    <submittedName>
        <fullName evidence="3">Metal-dependent hydrolase</fullName>
    </submittedName>
</protein>
<keyword evidence="2" id="KW-0472">Membrane</keyword>
<reference evidence="3 4" key="1">
    <citation type="submission" date="2019-04" db="EMBL/GenBank/DDBJ databases">
        <title>Complete genome sequence of Arthrobacter sp. ZXY-2 associated with effective atrazine degradation and salt adaptation.</title>
        <authorList>
            <person name="Zhao X."/>
        </authorList>
    </citation>
    <scope>NUCLEOTIDE SEQUENCE [LARGE SCALE GENOMIC DNA]</scope>
    <source>
        <strain evidence="4">ZP60</strain>
    </source>
</reference>
<dbReference type="RefSeq" id="WP_015763342.1">
    <property type="nucleotide sequence ID" value="NZ_CP039375.1"/>
</dbReference>
<feature type="region of interest" description="Disordered" evidence="1">
    <location>
        <begin position="148"/>
        <end position="179"/>
    </location>
</feature>
<dbReference type="AlphaFoldDB" id="A0A4D6KHH6"/>
<gene>
    <name evidence="3" type="ORF">E5139_15080</name>
</gene>
<organism evidence="3 4">
    <name type="scientific">Halomicrobium mukohataei</name>
    <dbReference type="NCBI Taxonomy" id="57705"/>
    <lineage>
        <taxon>Archaea</taxon>
        <taxon>Methanobacteriati</taxon>
        <taxon>Methanobacteriota</taxon>
        <taxon>Stenosarchaea group</taxon>
        <taxon>Halobacteria</taxon>
        <taxon>Halobacteriales</taxon>
        <taxon>Haloarculaceae</taxon>
        <taxon>Halomicrobium</taxon>
    </lineage>
</organism>
<dbReference type="Pfam" id="PF04307">
    <property type="entry name" value="YdjM"/>
    <property type="match status" value="1"/>
</dbReference>
<dbReference type="GO" id="GO:0016787">
    <property type="term" value="F:hydrolase activity"/>
    <property type="evidence" value="ECO:0007669"/>
    <property type="project" value="UniProtKB-KW"/>
</dbReference>
<evidence type="ECO:0000313" key="4">
    <source>
        <dbReference type="Proteomes" id="UP000297053"/>
    </source>
</evidence>
<evidence type="ECO:0000256" key="2">
    <source>
        <dbReference type="SAM" id="Phobius"/>
    </source>
</evidence>
<sequence length="217" mass="22924">MAVAGLIGAALLGTAFDRRSVLILFGAMIAADLDSFVGLVSVVGHRTAFHTLLVPITAAAVLLVDLRRGEGSWVRRRWGPRGVRITWVTIVAYAGAAIGLDLFSAGGANPLWPLHDQFYVIDGKIELSSRRGIVQTFVDLGSERAGDASSSETVARGTSRDVNVSTGVDPNPDGGDTAEPVDRVFPVVRSGWQLLLLVVGTAVTAARFYVDQAVPAE</sequence>
<dbReference type="GeneID" id="42180291"/>
<dbReference type="KEGG" id="halz:E5139_15080"/>
<dbReference type="InterPro" id="IPR007404">
    <property type="entry name" value="YdjM-like"/>
</dbReference>
<proteinExistence type="predicted"/>
<evidence type="ECO:0000256" key="1">
    <source>
        <dbReference type="SAM" id="MobiDB-lite"/>
    </source>
</evidence>
<evidence type="ECO:0000313" key="3">
    <source>
        <dbReference type="EMBL" id="QCD67137.1"/>
    </source>
</evidence>
<feature type="transmembrane region" description="Helical" evidence="2">
    <location>
        <begin position="47"/>
        <end position="64"/>
    </location>
</feature>
<feature type="transmembrane region" description="Helical" evidence="2">
    <location>
        <begin position="85"/>
        <end position="105"/>
    </location>
</feature>